<evidence type="ECO:0000313" key="3">
    <source>
        <dbReference type="EMBL" id="NKY96711.1"/>
    </source>
</evidence>
<keyword evidence="4" id="KW-1185">Reference proteome</keyword>
<dbReference type="GO" id="GO:0003677">
    <property type="term" value="F:DNA binding"/>
    <property type="evidence" value="ECO:0007669"/>
    <property type="project" value="InterPro"/>
</dbReference>
<dbReference type="InterPro" id="IPR010982">
    <property type="entry name" value="Lambda_DNA-bd_dom_sf"/>
</dbReference>
<name>A0A7X6M8U1_9ACTN</name>
<sequence>MDMSQHRLSCAKQLRQRAKAEGWELEKTVEEIYQCCGVSRLRAHRLARGWTLQDAVQEYRLLTQDVPGAARLDADQLGRWETTHHRPRARTIDLLCRLYRTSTHQLGLAGDYRIPALPQPRTEVESALTPALPNRPPASTPTPASPSDLAQRADHTRRSLDRTLAQASISSTQLDLLDERVQWLRYHYIYEPPAPMLATLLAEVEEVRALAAERQPATVQAHLAEITAVLAALVADALMKLGHLRQAHAWYGTARTAADDSATPELRARVRAQAAMLPYYYGSLETAIALAREARMLARHRTSATAAFAAAAEARALARNGDAAGSEQVITIAHRTFESCEHGPDDDAFAFPRRRLLLYLSGAYTHLGRTRQARQIQHQALALYPDHAGIDPALLRLEEAICLAQDHSLTEACHMAQDTYIQVPEAHRTPILAARARHVLDVVPPSMRSARAARQLRDALQLPTPG</sequence>
<dbReference type="Gene3D" id="1.10.260.40">
    <property type="entry name" value="lambda repressor-like DNA-binding domains"/>
    <property type="match status" value="1"/>
</dbReference>
<accession>A0A7X6M8U1</accession>
<dbReference type="EMBL" id="JAAXPG010000002">
    <property type="protein sequence ID" value="NKY96711.1"/>
    <property type="molecule type" value="Genomic_DNA"/>
</dbReference>
<feature type="compositionally biased region" description="Pro residues" evidence="1">
    <location>
        <begin position="133"/>
        <end position="144"/>
    </location>
</feature>
<dbReference type="InterPro" id="IPR001387">
    <property type="entry name" value="Cro/C1-type_HTH"/>
</dbReference>
<evidence type="ECO:0000256" key="1">
    <source>
        <dbReference type="SAM" id="MobiDB-lite"/>
    </source>
</evidence>
<organism evidence="3 4">
    <name type="scientific">Nocardiopsis alborubida</name>
    <dbReference type="NCBI Taxonomy" id="146802"/>
    <lineage>
        <taxon>Bacteria</taxon>
        <taxon>Bacillati</taxon>
        <taxon>Actinomycetota</taxon>
        <taxon>Actinomycetes</taxon>
        <taxon>Streptosporangiales</taxon>
        <taxon>Nocardiopsidaceae</taxon>
        <taxon>Nocardiopsis</taxon>
    </lineage>
</organism>
<feature type="domain" description="HTH cro/C1-type" evidence="2">
    <location>
        <begin position="40"/>
        <end position="106"/>
    </location>
</feature>
<evidence type="ECO:0000313" key="4">
    <source>
        <dbReference type="Proteomes" id="UP000553209"/>
    </source>
</evidence>
<dbReference type="Gene3D" id="1.25.40.10">
    <property type="entry name" value="Tetratricopeptide repeat domain"/>
    <property type="match status" value="1"/>
</dbReference>
<comment type="caution">
    <text evidence="3">The sequence shown here is derived from an EMBL/GenBank/DDBJ whole genome shotgun (WGS) entry which is preliminary data.</text>
</comment>
<reference evidence="3 4" key="1">
    <citation type="submission" date="2020-04" db="EMBL/GenBank/DDBJ databases">
        <title>MicrobeNet Type strains.</title>
        <authorList>
            <person name="Nicholson A.C."/>
        </authorList>
    </citation>
    <scope>NUCLEOTIDE SEQUENCE [LARGE SCALE GENOMIC DNA]</scope>
    <source>
        <strain evidence="3 4">ATCC 23612</strain>
    </source>
</reference>
<evidence type="ECO:0000259" key="2">
    <source>
        <dbReference type="SMART" id="SM00530"/>
    </source>
</evidence>
<feature type="region of interest" description="Disordered" evidence="1">
    <location>
        <begin position="123"/>
        <end position="157"/>
    </location>
</feature>
<gene>
    <name evidence="3" type="ORF">HGB44_03340</name>
</gene>
<proteinExistence type="predicted"/>
<dbReference type="InterPro" id="IPR011990">
    <property type="entry name" value="TPR-like_helical_dom_sf"/>
</dbReference>
<dbReference type="Proteomes" id="UP000553209">
    <property type="component" value="Unassembled WGS sequence"/>
</dbReference>
<protein>
    <recommendedName>
        <fullName evidence="2">HTH cro/C1-type domain-containing protein</fullName>
    </recommendedName>
</protein>
<dbReference type="AlphaFoldDB" id="A0A7X6M8U1"/>
<dbReference type="SMART" id="SM00530">
    <property type="entry name" value="HTH_XRE"/>
    <property type="match status" value="1"/>
</dbReference>